<keyword evidence="3" id="KW-0547">Nucleotide-binding</keyword>
<evidence type="ECO:0000256" key="2">
    <source>
        <dbReference type="ARBA" id="ARBA00022598"/>
    </source>
</evidence>
<dbReference type="GO" id="GO:0005524">
    <property type="term" value="F:ATP binding"/>
    <property type="evidence" value="ECO:0007669"/>
    <property type="project" value="UniProtKB-KW"/>
</dbReference>
<dbReference type="Gene3D" id="3.40.50.720">
    <property type="entry name" value="NAD(P)-binding Rossmann-like Domain"/>
    <property type="match status" value="1"/>
</dbReference>
<evidence type="ECO:0000256" key="1">
    <source>
        <dbReference type="ARBA" id="ARBA00022532"/>
    </source>
</evidence>
<evidence type="ECO:0000256" key="3">
    <source>
        <dbReference type="ARBA" id="ARBA00022741"/>
    </source>
</evidence>
<keyword evidence="1" id="KW-0816">Tricarboxylic acid cycle</keyword>
<dbReference type="RefSeq" id="WP_183832270.1">
    <property type="nucleotide sequence ID" value="NZ_JACHEU010000004.1"/>
</dbReference>
<comment type="caution">
    <text evidence="6">The sequence shown here is derived from an EMBL/GenBank/DDBJ whole genome shotgun (WGS) entry which is preliminary data.</text>
</comment>
<dbReference type="SUPFAM" id="SSF51735">
    <property type="entry name" value="NAD(P)-binding Rossmann-fold domains"/>
    <property type="match status" value="1"/>
</dbReference>
<dbReference type="InterPro" id="IPR003781">
    <property type="entry name" value="CoA-bd"/>
</dbReference>
<dbReference type="Proteomes" id="UP000533306">
    <property type="component" value="Unassembled WGS sequence"/>
</dbReference>
<evidence type="ECO:0000313" key="6">
    <source>
        <dbReference type="EMBL" id="MBB6014076.1"/>
    </source>
</evidence>
<dbReference type="SUPFAM" id="SSF52210">
    <property type="entry name" value="Succinyl-CoA synthetase domains"/>
    <property type="match status" value="2"/>
</dbReference>
<keyword evidence="2" id="KW-0436">Ligase</keyword>
<accession>A0A7W9S4S4</accession>
<evidence type="ECO:0000259" key="5">
    <source>
        <dbReference type="SMART" id="SM00881"/>
    </source>
</evidence>
<reference evidence="6 7" key="1">
    <citation type="submission" date="2020-08" db="EMBL/GenBank/DDBJ databases">
        <title>Genomic Encyclopedia of Type Strains, Phase IV (KMG-IV): sequencing the most valuable type-strain genomes for metagenomic binning, comparative biology and taxonomic classification.</title>
        <authorList>
            <person name="Goeker M."/>
        </authorList>
    </citation>
    <scope>NUCLEOTIDE SEQUENCE [LARGE SCALE GENOMIC DNA]</scope>
    <source>
        <strain evidence="6 7">DSM 11099</strain>
    </source>
</reference>
<dbReference type="InterPro" id="IPR051538">
    <property type="entry name" value="Acyl-CoA_Synth/Transferase"/>
</dbReference>
<dbReference type="InterPro" id="IPR013815">
    <property type="entry name" value="ATP_grasp_subdomain_1"/>
</dbReference>
<dbReference type="InterPro" id="IPR016102">
    <property type="entry name" value="Succinyl-CoA_synth-like"/>
</dbReference>
<dbReference type="GO" id="GO:0006099">
    <property type="term" value="P:tricarboxylic acid cycle"/>
    <property type="evidence" value="ECO:0007669"/>
    <property type="project" value="UniProtKB-KW"/>
</dbReference>
<gene>
    <name evidence="6" type="ORF">HNR59_003470</name>
</gene>
<dbReference type="Pfam" id="PF13607">
    <property type="entry name" value="Succ_CoA_lig"/>
    <property type="match status" value="1"/>
</dbReference>
<keyword evidence="7" id="KW-1185">Reference proteome</keyword>
<keyword evidence="4" id="KW-0067">ATP-binding</keyword>
<dbReference type="Pfam" id="PF13380">
    <property type="entry name" value="CoA_binding_2"/>
    <property type="match status" value="1"/>
</dbReference>
<sequence length="703" mass="74647">MNEQFAEEARPAQRLDALLSPRSIAVIGASPRPDTPGHDTLRQLARIGYAGKIIPVNPKYEEIAGLRCVPNLAALDEAPDHAVIAVNNDIVEAAVGEAAARGIKAATIFASCYLENDTSPKLVDRLRREAQRSGMSIVGANCMGFYNMAHRVAASWFPIEDLPSGPIAFVSHSGAVFAAFLGLDQRLGFSLAVSAGQELTTTVADYLDYALDLEETRVAALFLETIRDPKGFERALEKARARTVPVVAIKVGRTSQSARLAESHSGAIAGNDAAYQALFDRYGVIRVRDVDELAATATLLSSPKRYVSGGLAAITDSGGARGLLIDLAEDEKVQFADIGKATQKILSERLDYGLEPVNPLDAWGSGRDYVGVYRDCLNALMADPATGIGMFLFDIGLEDHLSCGFVDACIEVATASEKPVFVATNFGKLPRTGLANRLREAGIPLIDGVGPALRAVRHLMNMKPFAAASAYGERSGAMSEVAANWNEMLTRPSGGFVDEATGYRLLSDWGMNTLQYETVDSAQALSEALDGFILPVVLKTAVPGILHKSDVGGVRVGLPDRAAVEAAYSDMATRLGPQALLVEMAPKGVELIVGGLVDPQFGPIVMIGAGGVMVELFKDVTFVLAPASRDEIRTAISRLKASAILDGFRGSEAVDLEAVVDAIHSFAQLVADLSDSITGIEINPLLATSKGCIPLDVLVTLKR</sequence>
<dbReference type="EMBL" id="JACHEU010000004">
    <property type="protein sequence ID" value="MBB6014076.1"/>
    <property type="molecule type" value="Genomic_DNA"/>
</dbReference>
<dbReference type="GO" id="GO:0016874">
    <property type="term" value="F:ligase activity"/>
    <property type="evidence" value="ECO:0007669"/>
    <property type="project" value="UniProtKB-KW"/>
</dbReference>
<dbReference type="InterPro" id="IPR036291">
    <property type="entry name" value="NAD(P)-bd_dom_sf"/>
</dbReference>
<name>A0A7W9S4S4_9HYPH</name>
<proteinExistence type="predicted"/>
<organism evidence="6 7">
    <name type="scientific">Aquamicrobium lusatiense</name>
    <dbReference type="NCBI Taxonomy" id="89772"/>
    <lineage>
        <taxon>Bacteria</taxon>
        <taxon>Pseudomonadati</taxon>
        <taxon>Pseudomonadota</taxon>
        <taxon>Alphaproteobacteria</taxon>
        <taxon>Hyphomicrobiales</taxon>
        <taxon>Phyllobacteriaceae</taxon>
        <taxon>Aquamicrobium</taxon>
    </lineage>
</organism>
<dbReference type="Gene3D" id="3.40.50.261">
    <property type="entry name" value="Succinyl-CoA synthetase domains"/>
    <property type="match status" value="2"/>
</dbReference>
<dbReference type="PANTHER" id="PTHR43334:SF1">
    <property type="entry name" value="3-HYDROXYPROPIONATE--COA LIGASE [ADP-FORMING]"/>
    <property type="match status" value="1"/>
</dbReference>
<dbReference type="InterPro" id="IPR032875">
    <property type="entry name" value="Succ_CoA_lig_flav_dom"/>
</dbReference>
<dbReference type="SMART" id="SM00881">
    <property type="entry name" value="CoA_binding"/>
    <property type="match status" value="1"/>
</dbReference>
<dbReference type="Pfam" id="PF13549">
    <property type="entry name" value="ATP-grasp_5"/>
    <property type="match status" value="1"/>
</dbReference>
<dbReference type="Gene3D" id="3.30.1490.20">
    <property type="entry name" value="ATP-grasp fold, A domain"/>
    <property type="match status" value="1"/>
</dbReference>
<dbReference type="PANTHER" id="PTHR43334">
    <property type="entry name" value="ACETATE--COA LIGASE [ADP-FORMING]"/>
    <property type="match status" value="1"/>
</dbReference>
<dbReference type="AlphaFoldDB" id="A0A7W9S4S4"/>
<feature type="domain" description="CoA-binding" evidence="5">
    <location>
        <begin position="18"/>
        <end position="113"/>
    </location>
</feature>
<evidence type="ECO:0000256" key="4">
    <source>
        <dbReference type="ARBA" id="ARBA00022840"/>
    </source>
</evidence>
<protein>
    <submittedName>
        <fullName evidence="6">Acyl-CoA synthetase (NDP forming)</fullName>
    </submittedName>
</protein>
<evidence type="ECO:0000313" key="7">
    <source>
        <dbReference type="Proteomes" id="UP000533306"/>
    </source>
</evidence>
<dbReference type="SUPFAM" id="SSF56059">
    <property type="entry name" value="Glutathione synthetase ATP-binding domain-like"/>
    <property type="match status" value="1"/>
</dbReference>
<dbReference type="Gene3D" id="3.30.470.20">
    <property type="entry name" value="ATP-grasp fold, B domain"/>
    <property type="match status" value="1"/>
</dbReference>